<dbReference type="GO" id="GO:0016787">
    <property type="term" value="F:hydrolase activity"/>
    <property type="evidence" value="ECO:0007669"/>
    <property type="project" value="UniProtKB-KW"/>
</dbReference>
<feature type="signal peptide" evidence="3">
    <location>
        <begin position="1"/>
        <end position="17"/>
    </location>
</feature>
<organism evidence="6 7">
    <name type="scientific">Mycena pura</name>
    <dbReference type="NCBI Taxonomy" id="153505"/>
    <lineage>
        <taxon>Eukaryota</taxon>
        <taxon>Fungi</taxon>
        <taxon>Dikarya</taxon>
        <taxon>Basidiomycota</taxon>
        <taxon>Agaricomycotina</taxon>
        <taxon>Agaricomycetes</taxon>
        <taxon>Agaricomycetidae</taxon>
        <taxon>Agaricales</taxon>
        <taxon>Marasmiineae</taxon>
        <taxon>Mycenaceae</taxon>
        <taxon>Mycena</taxon>
    </lineage>
</organism>
<dbReference type="SUPFAM" id="SSF53474">
    <property type="entry name" value="alpha/beta-Hydrolases"/>
    <property type="match status" value="1"/>
</dbReference>
<evidence type="ECO:0000256" key="3">
    <source>
        <dbReference type="SAM" id="SignalP"/>
    </source>
</evidence>
<dbReference type="EMBL" id="JARJCW010000094">
    <property type="protein sequence ID" value="KAJ7194989.1"/>
    <property type="molecule type" value="Genomic_DNA"/>
</dbReference>
<evidence type="ECO:0000259" key="4">
    <source>
        <dbReference type="Pfam" id="PF00561"/>
    </source>
</evidence>
<gene>
    <name evidence="6" type="ORF">GGX14DRAFT_575991</name>
</gene>
<evidence type="ECO:0000256" key="2">
    <source>
        <dbReference type="ARBA" id="ARBA00022801"/>
    </source>
</evidence>
<dbReference type="PANTHER" id="PTHR43248">
    <property type="entry name" value="2-SUCCINYL-6-HYDROXY-2,4-CYCLOHEXADIENE-1-CARBOXYLATE SYNTHASE"/>
    <property type="match status" value="1"/>
</dbReference>
<dbReference type="InterPro" id="IPR013595">
    <property type="entry name" value="Pept_S33_TAP-like_C"/>
</dbReference>
<keyword evidence="2" id="KW-0378">Hydrolase</keyword>
<accession>A0AAD6Y5G4</accession>
<keyword evidence="3" id="KW-0732">Signal</keyword>
<keyword evidence="7" id="KW-1185">Reference proteome</keyword>
<evidence type="ECO:0000313" key="7">
    <source>
        <dbReference type="Proteomes" id="UP001219525"/>
    </source>
</evidence>
<evidence type="ECO:0000259" key="5">
    <source>
        <dbReference type="Pfam" id="PF08386"/>
    </source>
</evidence>
<comment type="similarity">
    <text evidence="1">Belongs to the peptidase S33 family.</text>
</comment>
<name>A0AAD6Y5G4_9AGAR</name>
<dbReference type="AlphaFoldDB" id="A0AAD6Y5G4"/>
<dbReference type="Gene3D" id="3.40.50.1820">
    <property type="entry name" value="alpha/beta hydrolase"/>
    <property type="match status" value="1"/>
</dbReference>
<dbReference type="Pfam" id="PF00561">
    <property type="entry name" value="Abhydrolase_1"/>
    <property type="match status" value="1"/>
</dbReference>
<dbReference type="Pfam" id="PF08386">
    <property type="entry name" value="Abhydrolase_4"/>
    <property type="match status" value="1"/>
</dbReference>
<dbReference type="InterPro" id="IPR051601">
    <property type="entry name" value="Serine_prot/Carboxylest_S33"/>
</dbReference>
<dbReference type="InterPro" id="IPR000073">
    <property type="entry name" value="AB_hydrolase_1"/>
</dbReference>
<dbReference type="InterPro" id="IPR029058">
    <property type="entry name" value="AB_hydrolase_fold"/>
</dbReference>
<evidence type="ECO:0000256" key="1">
    <source>
        <dbReference type="ARBA" id="ARBA00010088"/>
    </source>
</evidence>
<proteinExistence type="inferred from homology"/>
<feature type="domain" description="Peptidase S33 tripeptidyl aminopeptidase-like C-terminal" evidence="5">
    <location>
        <begin position="564"/>
        <end position="665"/>
    </location>
</feature>
<comment type="caution">
    <text evidence="6">The sequence shown here is derived from an EMBL/GenBank/DDBJ whole genome shotgun (WGS) entry which is preliminary data.</text>
</comment>
<feature type="domain" description="AB hydrolase-1" evidence="4">
    <location>
        <begin position="237"/>
        <end position="390"/>
    </location>
</feature>
<feature type="chain" id="PRO_5042156320" evidence="3">
    <location>
        <begin position="18"/>
        <end position="720"/>
    </location>
</feature>
<dbReference type="PANTHER" id="PTHR43248:SF25">
    <property type="entry name" value="AB HYDROLASE-1 DOMAIN-CONTAINING PROTEIN-RELATED"/>
    <property type="match status" value="1"/>
</dbReference>
<reference evidence="6" key="1">
    <citation type="submission" date="2023-03" db="EMBL/GenBank/DDBJ databases">
        <title>Massive genome expansion in bonnet fungi (Mycena s.s.) driven by repeated elements and novel gene families across ecological guilds.</title>
        <authorList>
            <consortium name="Lawrence Berkeley National Laboratory"/>
            <person name="Harder C.B."/>
            <person name="Miyauchi S."/>
            <person name="Viragh M."/>
            <person name="Kuo A."/>
            <person name="Thoen E."/>
            <person name="Andreopoulos B."/>
            <person name="Lu D."/>
            <person name="Skrede I."/>
            <person name="Drula E."/>
            <person name="Henrissat B."/>
            <person name="Morin E."/>
            <person name="Kohler A."/>
            <person name="Barry K."/>
            <person name="LaButti K."/>
            <person name="Morin E."/>
            <person name="Salamov A."/>
            <person name="Lipzen A."/>
            <person name="Mereny Z."/>
            <person name="Hegedus B."/>
            <person name="Baldrian P."/>
            <person name="Stursova M."/>
            <person name="Weitz H."/>
            <person name="Taylor A."/>
            <person name="Grigoriev I.V."/>
            <person name="Nagy L.G."/>
            <person name="Martin F."/>
            <person name="Kauserud H."/>
        </authorList>
    </citation>
    <scope>NUCLEOTIDE SEQUENCE</scope>
    <source>
        <strain evidence="6">9144</strain>
    </source>
</reference>
<dbReference type="Proteomes" id="UP001219525">
    <property type="component" value="Unassembled WGS sequence"/>
</dbReference>
<evidence type="ECO:0000313" key="6">
    <source>
        <dbReference type="EMBL" id="KAJ7194989.1"/>
    </source>
</evidence>
<protein>
    <submittedName>
        <fullName evidence="6">TAP-like protein-domain-containing protein</fullName>
    </submittedName>
</protein>
<sequence length="720" mass="77001">MTALVFSLGIVILRVFYEQRPSFQQLVIVDCANSSTGTDSEPKERLLLVIGLVFRQRMMRRRLLSPVATTRVPGTVEQAWKQGRQARSASASMSRVAGIELAMDDEMTRVAECMLLVHTFACRSQDSVMMRDASPSPDYLMLGPGGASSLNDMLSSTTLLLLSGLLFPIVVIGQASDTFPWNQLTPSTDLHWVDCNSIFQCARLEVPLDYSDPGAGSAALAVIRLPANVSQEDYRGPLLWNPGGPATSGVDSLVGIAQSFQVILGKQYDYVSFDLRGLGSSTPGASFFASDAERAVWNAAAPPTLNASSDAIQQHWGRAQLLGQLAAQRDKSGILKYMTTDNVARDMLLITQKFGFEQLQYYGISYGSVLGATFAALFPDKVGRIIIDGVVDADAWYNANLTIEASETDAVLQAFFDSCVAAGPTLCAFYEPTAAQIADRLAALTASVRAKPVPVITPASYGLVDYSLLRTTLFGSFRFPYSTWPTLARGLAALEGGDGTALFAMSAEPPFQCDCTGGTNSTAPNSGNLNDAGTAFKCGDTVEVMDTIDELTEFYENIAKISQFAEFTAVERASCEGWKVHREGRFLGPVSAANTSFPLLLVTTSADPLAPKEGALKTLAGFPGSVLLTQDSPGHTSLTTTSLCTLGFFRQYLLNGTLPKPGTVCPVQATLFGAPEITAANSTASRSLSSDSDSEEMLAALKAIGDAIRPALTAVQWKYV</sequence>